<dbReference type="HOGENOM" id="CLU_903286_0_0_1"/>
<accession>K3VGA1</accession>
<dbReference type="EMBL" id="AFNW01000279">
    <property type="protein sequence ID" value="EKJ71908.1"/>
    <property type="molecule type" value="Genomic_DNA"/>
</dbReference>
<dbReference type="KEGG" id="fpu:FPSE_07911"/>
<feature type="compositionally biased region" description="Pro residues" evidence="1">
    <location>
        <begin position="1"/>
        <end position="17"/>
    </location>
</feature>
<protein>
    <submittedName>
        <fullName evidence="2">Uncharacterized protein</fullName>
    </submittedName>
</protein>
<proteinExistence type="predicted"/>
<dbReference type="GeneID" id="20366529"/>
<organism evidence="2 3">
    <name type="scientific">Fusarium pseudograminearum (strain CS3096)</name>
    <name type="common">Wheat and barley crown-rot fungus</name>
    <dbReference type="NCBI Taxonomy" id="1028729"/>
    <lineage>
        <taxon>Eukaryota</taxon>
        <taxon>Fungi</taxon>
        <taxon>Dikarya</taxon>
        <taxon>Ascomycota</taxon>
        <taxon>Pezizomycotina</taxon>
        <taxon>Sordariomycetes</taxon>
        <taxon>Hypocreomycetidae</taxon>
        <taxon>Hypocreales</taxon>
        <taxon>Nectriaceae</taxon>
        <taxon>Fusarium</taxon>
    </lineage>
</organism>
<name>K3VGA1_FUSPC</name>
<evidence type="ECO:0000313" key="3">
    <source>
        <dbReference type="Proteomes" id="UP000007978"/>
    </source>
</evidence>
<evidence type="ECO:0000256" key="1">
    <source>
        <dbReference type="SAM" id="MobiDB-lite"/>
    </source>
</evidence>
<dbReference type="OrthoDB" id="5101662at2759"/>
<dbReference type="eggNOG" id="ENOG502T4VZ">
    <property type="taxonomic scope" value="Eukaryota"/>
</dbReference>
<feature type="region of interest" description="Disordered" evidence="1">
    <location>
        <begin position="1"/>
        <end position="22"/>
    </location>
</feature>
<reference evidence="2 3" key="1">
    <citation type="journal article" date="2012" name="PLoS Pathog.">
        <title>Comparative pathogenomics reveals horizontally acquired novel virulence genes in fungi infecting cereal hosts.</title>
        <authorList>
            <person name="Gardiner D.M."/>
            <person name="McDonald M.C."/>
            <person name="Covarelli L."/>
            <person name="Solomon P.S."/>
            <person name="Rusu A.G."/>
            <person name="Marshall M."/>
            <person name="Kazan K."/>
            <person name="Chakraborty S."/>
            <person name="McDonald B.A."/>
            <person name="Manners J.M."/>
        </authorList>
    </citation>
    <scope>NUCLEOTIDE SEQUENCE [LARGE SCALE GENOMIC DNA]</scope>
    <source>
        <strain evidence="2 3">CS3096</strain>
    </source>
</reference>
<dbReference type="Proteomes" id="UP000007978">
    <property type="component" value="Chromosome 4"/>
</dbReference>
<comment type="caution">
    <text evidence="2">The sequence shown here is derived from an EMBL/GenBank/DDBJ whole genome shotgun (WGS) entry which is preliminary data.</text>
</comment>
<gene>
    <name evidence="2" type="ORF">FPSE_07911</name>
</gene>
<dbReference type="RefSeq" id="XP_009259304.1">
    <property type="nucleotide sequence ID" value="XM_009261029.1"/>
</dbReference>
<sequence length="308" mass="35799">MTSRGPKPPILLPPPDPTLKTRPVPQERHFLVRSFGPGGLPDAQQNFLTVEELKKQQAETSACGIGRDVEDDAQHIYEQLLEDENTDLRNDGSITGEKTWGPTIVVTAYSEKASENLDQAITNLVEIIRRYFLRCSRTGPFAREAFKRLEFKVLADKDLLEDASDDRVREEFNAYVRTLRLFDPDSGWEEDDRRWYKDNLNRPHGPLRYGFCIALDEEMIGTLAAISFPDDLNSDSELLKDISIKLVERRWRYTKEAHNQYGLVPTMENVYRGKDMCPLLDLPLICADYHYYQNFEEMFPLRKFRDYH</sequence>
<dbReference type="AlphaFoldDB" id="K3VGA1"/>
<evidence type="ECO:0000313" key="2">
    <source>
        <dbReference type="EMBL" id="EKJ71908.1"/>
    </source>
</evidence>
<keyword evidence="3" id="KW-1185">Reference proteome</keyword>